<keyword evidence="4" id="KW-1185">Reference proteome</keyword>
<dbReference type="EMBL" id="CM001218">
    <property type="protein sequence ID" value="AES65218.1"/>
    <property type="molecule type" value="Genomic_DNA"/>
</dbReference>
<reference evidence="2 4" key="2">
    <citation type="journal article" date="2014" name="BMC Genomics">
        <title>An improved genome release (version Mt4.0) for the model legume Medicago truncatula.</title>
        <authorList>
            <person name="Tang H."/>
            <person name="Krishnakumar V."/>
            <person name="Bidwell S."/>
            <person name="Rosen B."/>
            <person name="Chan A."/>
            <person name="Zhou S."/>
            <person name="Gentzbittel L."/>
            <person name="Childs K.L."/>
            <person name="Yandell M."/>
            <person name="Gundlach H."/>
            <person name="Mayer K.F."/>
            <person name="Schwartz D.C."/>
            <person name="Town C.D."/>
        </authorList>
    </citation>
    <scope>GENOME REANNOTATION</scope>
    <source>
        <strain evidence="3 4">cv. Jemalong A17</strain>
    </source>
</reference>
<keyword evidence="1 2" id="KW-0812">Transmembrane</keyword>
<dbReference type="EnsemblPlants" id="AES65218">
    <property type="protein sequence ID" value="AES65218"/>
    <property type="gene ID" value="MTR_2g036770"/>
</dbReference>
<organism evidence="2 4">
    <name type="scientific">Medicago truncatula</name>
    <name type="common">Barrel medic</name>
    <name type="synonym">Medicago tribuloides</name>
    <dbReference type="NCBI Taxonomy" id="3880"/>
    <lineage>
        <taxon>Eukaryota</taxon>
        <taxon>Viridiplantae</taxon>
        <taxon>Streptophyta</taxon>
        <taxon>Embryophyta</taxon>
        <taxon>Tracheophyta</taxon>
        <taxon>Spermatophyta</taxon>
        <taxon>Magnoliopsida</taxon>
        <taxon>eudicotyledons</taxon>
        <taxon>Gunneridae</taxon>
        <taxon>Pentapetalae</taxon>
        <taxon>rosids</taxon>
        <taxon>fabids</taxon>
        <taxon>Fabales</taxon>
        <taxon>Fabaceae</taxon>
        <taxon>Papilionoideae</taxon>
        <taxon>50 kb inversion clade</taxon>
        <taxon>NPAAA clade</taxon>
        <taxon>Hologalegina</taxon>
        <taxon>IRL clade</taxon>
        <taxon>Trifolieae</taxon>
        <taxon>Medicago</taxon>
    </lineage>
</organism>
<accession>G7IN15</accession>
<keyword evidence="1" id="KW-1133">Transmembrane helix</keyword>
<evidence type="ECO:0000313" key="2">
    <source>
        <dbReference type="EMBL" id="AES65218.1"/>
    </source>
</evidence>
<dbReference type="PaxDb" id="3880-AES65218"/>
<evidence type="ECO:0000313" key="3">
    <source>
        <dbReference type="EnsemblPlants" id="AES65218"/>
    </source>
</evidence>
<proteinExistence type="predicted"/>
<dbReference type="AlphaFoldDB" id="G7IN15"/>
<dbReference type="HOGENOM" id="CLU_2816207_0_0_1"/>
<name>G7IN15_MEDTR</name>
<reference evidence="2 4" key="1">
    <citation type="journal article" date="2011" name="Nature">
        <title>The Medicago genome provides insight into the evolution of rhizobial symbioses.</title>
        <authorList>
            <person name="Young N.D."/>
            <person name="Debelle F."/>
            <person name="Oldroyd G.E."/>
            <person name="Geurts R."/>
            <person name="Cannon S.B."/>
            <person name="Udvardi M.K."/>
            <person name="Benedito V.A."/>
            <person name="Mayer K.F."/>
            <person name="Gouzy J."/>
            <person name="Schoof H."/>
            <person name="Van de Peer Y."/>
            <person name="Proost S."/>
            <person name="Cook D.R."/>
            <person name="Meyers B.C."/>
            <person name="Spannagl M."/>
            <person name="Cheung F."/>
            <person name="De Mita S."/>
            <person name="Krishnakumar V."/>
            <person name="Gundlach H."/>
            <person name="Zhou S."/>
            <person name="Mudge J."/>
            <person name="Bharti A.K."/>
            <person name="Murray J.D."/>
            <person name="Naoumkina M.A."/>
            <person name="Rosen B."/>
            <person name="Silverstein K.A."/>
            <person name="Tang H."/>
            <person name="Rombauts S."/>
            <person name="Zhao P.X."/>
            <person name="Zhou P."/>
            <person name="Barbe V."/>
            <person name="Bardou P."/>
            <person name="Bechner M."/>
            <person name="Bellec A."/>
            <person name="Berger A."/>
            <person name="Berges H."/>
            <person name="Bidwell S."/>
            <person name="Bisseling T."/>
            <person name="Choisne N."/>
            <person name="Couloux A."/>
            <person name="Denny R."/>
            <person name="Deshpande S."/>
            <person name="Dai X."/>
            <person name="Doyle J.J."/>
            <person name="Dudez A.M."/>
            <person name="Farmer A.D."/>
            <person name="Fouteau S."/>
            <person name="Franken C."/>
            <person name="Gibelin C."/>
            <person name="Gish J."/>
            <person name="Goldstein S."/>
            <person name="Gonzalez A.J."/>
            <person name="Green P.J."/>
            <person name="Hallab A."/>
            <person name="Hartog M."/>
            <person name="Hua A."/>
            <person name="Humphray S.J."/>
            <person name="Jeong D.H."/>
            <person name="Jing Y."/>
            <person name="Jocker A."/>
            <person name="Kenton S.M."/>
            <person name="Kim D.J."/>
            <person name="Klee K."/>
            <person name="Lai H."/>
            <person name="Lang C."/>
            <person name="Lin S."/>
            <person name="Macmil S.L."/>
            <person name="Magdelenat G."/>
            <person name="Matthews L."/>
            <person name="McCorrison J."/>
            <person name="Monaghan E.L."/>
            <person name="Mun J.H."/>
            <person name="Najar F.Z."/>
            <person name="Nicholson C."/>
            <person name="Noirot C."/>
            <person name="O'Bleness M."/>
            <person name="Paule C.R."/>
            <person name="Poulain J."/>
            <person name="Prion F."/>
            <person name="Qin B."/>
            <person name="Qu C."/>
            <person name="Retzel E.F."/>
            <person name="Riddle C."/>
            <person name="Sallet E."/>
            <person name="Samain S."/>
            <person name="Samson N."/>
            <person name="Sanders I."/>
            <person name="Saurat O."/>
            <person name="Scarpelli C."/>
            <person name="Schiex T."/>
            <person name="Segurens B."/>
            <person name="Severin A.J."/>
            <person name="Sherrier D.J."/>
            <person name="Shi R."/>
            <person name="Sims S."/>
            <person name="Singer S.R."/>
            <person name="Sinharoy S."/>
            <person name="Sterck L."/>
            <person name="Viollet A."/>
            <person name="Wang B.B."/>
            <person name="Wang K."/>
            <person name="Wang M."/>
            <person name="Wang X."/>
            <person name="Warfsmann J."/>
            <person name="Weissenbach J."/>
            <person name="White D.D."/>
            <person name="White J.D."/>
            <person name="Wiley G.B."/>
            <person name="Wincker P."/>
            <person name="Xing Y."/>
            <person name="Yang L."/>
            <person name="Yao Z."/>
            <person name="Ying F."/>
            <person name="Zhai J."/>
            <person name="Zhou L."/>
            <person name="Zuber A."/>
            <person name="Denarie J."/>
            <person name="Dixon R.A."/>
            <person name="May G.D."/>
            <person name="Schwartz D.C."/>
            <person name="Rogers J."/>
            <person name="Quetier F."/>
            <person name="Town C.D."/>
            <person name="Roe B.A."/>
        </authorList>
    </citation>
    <scope>NUCLEOTIDE SEQUENCE [LARGE SCALE GENOMIC DNA]</scope>
    <source>
        <strain evidence="2">A17</strain>
        <strain evidence="3 4">cv. Jemalong A17</strain>
    </source>
</reference>
<sequence length="67" mass="7725">MTLASSTLQIRKHEYFEDLNIVIFTKWQSHYKLIHTSGGTWVRTPVMTSGLTISAFCQLIILCFFVT</sequence>
<gene>
    <name evidence="2" type="ordered locus">MTR_2g036770</name>
</gene>
<reference evidence="3" key="3">
    <citation type="submission" date="2015-04" db="UniProtKB">
        <authorList>
            <consortium name="EnsemblPlants"/>
        </authorList>
    </citation>
    <scope>IDENTIFICATION</scope>
    <source>
        <strain evidence="3">cv. Jemalong A17</strain>
    </source>
</reference>
<evidence type="ECO:0000256" key="1">
    <source>
        <dbReference type="SAM" id="Phobius"/>
    </source>
</evidence>
<protein>
    <submittedName>
        <fullName evidence="2">Transmembrane protein, putative</fullName>
    </submittedName>
</protein>
<evidence type="ECO:0000313" key="4">
    <source>
        <dbReference type="Proteomes" id="UP000002051"/>
    </source>
</evidence>
<feature type="transmembrane region" description="Helical" evidence="1">
    <location>
        <begin position="46"/>
        <end position="66"/>
    </location>
</feature>
<dbReference type="Proteomes" id="UP000002051">
    <property type="component" value="Chromosome 2"/>
</dbReference>
<keyword evidence="1" id="KW-0472">Membrane</keyword>